<evidence type="ECO:0000256" key="2">
    <source>
        <dbReference type="SAM" id="MobiDB-lite"/>
    </source>
</evidence>
<dbReference type="GeneID" id="6018181"/>
<dbReference type="InParanoid" id="A8PHW7"/>
<organism evidence="3 4">
    <name type="scientific">Coprinopsis cinerea (strain Okayama-7 / 130 / ATCC MYA-4618 / FGSC 9003)</name>
    <name type="common">Inky cap fungus</name>
    <name type="synonym">Hormographiella aspergillata</name>
    <dbReference type="NCBI Taxonomy" id="240176"/>
    <lineage>
        <taxon>Eukaryota</taxon>
        <taxon>Fungi</taxon>
        <taxon>Dikarya</taxon>
        <taxon>Basidiomycota</taxon>
        <taxon>Agaricomycotina</taxon>
        <taxon>Agaricomycetes</taxon>
        <taxon>Agaricomycetidae</taxon>
        <taxon>Agaricales</taxon>
        <taxon>Agaricineae</taxon>
        <taxon>Psathyrellaceae</taxon>
        <taxon>Coprinopsis</taxon>
    </lineage>
</organism>
<feature type="compositionally biased region" description="Basic and acidic residues" evidence="2">
    <location>
        <begin position="78"/>
        <end position="88"/>
    </location>
</feature>
<evidence type="ECO:0000256" key="1">
    <source>
        <dbReference type="SAM" id="Coils"/>
    </source>
</evidence>
<sequence>MDFDAQTGPFRFECESDTSDSEDGSIAEMKGGNTAAGDVRGPADIEMRDDPSLRGLDDDREGGEGTVDIAESPALGGKSDEDIGDRPTDVPPPGDDGVVQRFFVELPSDSEDDSAGGGHTKQGVATADDGTEKSSHIDLTSPSNDTSVCDSPPTGPSFAISQPIVSNRYLREHIESLRWMKEELRKRNNLLVRLRELMKRDLEEIERAIRLRDEEEILDE</sequence>
<feature type="compositionally biased region" description="Polar residues" evidence="2">
    <location>
        <begin position="137"/>
        <end position="149"/>
    </location>
</feature>
<dbReference type="EMBL" id="AACS02000011">
    <property type="protein sequence ID" value="EAU80347.2"/>
    <property type="molecule type" value="Genomic_DNA"/>
</dbReference>
<keyword evidence="1" id="KW-0175">Coiled coil</keyword>
<dbReference type="RefSeq" id="XP_001841478.2">
    <property type="nucleotide sequence ID" value="XM_001841426.2"/>
</dbReference>
<dbReference type="HOGENOM" id="CLU_1255918_0_0_1"/>
<name>A8PHW7_COPC7</name>
<accession>A8PHW7</accession>
<dbReference type="KEGG" id="cci:CC1G_12893"/>
<evidence type="ECO:0000313" key="4">
    <source>
        <dbReference type="Proteomes" id="UP000001861"/>
    </source>
</evidence>
<dbReference type="Proteomes" id="UP000001861">
    <property type="component" value="Unassembled WGS sequence"/>
</dbReference>
<feature type="compositionally biased region" description="Basic and acidic residues" evidence="2">
    <location>
        <begin position="41"/>
        <end position="57"/>
    </location>
</feature>
<proteinExistence type="predicted"/>
<gene>
    <name evidence="3" type="ORF">CC1G_12893</name>
</gene>
<dbReference type="VEuPathDB" id="FungiDB:CC1G_12893"/>
<reference evidence="3 4" key="1">
    <citation type="journal article" date="2010" name="Proc. Natl. Acad. Sci. U.S.A.">
        <title>Insights into evolution of multicellular fungi from the assembled chromosomes of the mushroom Coprinopsis cinerea (Coprinus cinereus).</title>
        <authorList>
            <person name="Stajich J.E."/>
            <person name="Wilke S.K."/>
            <person name="Ahren D."/>
            <person name="Au C.H."/>
            <person name="Birren B.W."/>
            <person name="Borodovsky M."/>
            <person name="Burns C."/>
            <person name="Canback B."/>
            <person name="Casselton L.A."/>
            <person name="Cheng C.K."/>
            <person name="Deng J."/>
            <person name="Dietrich F.S."/>
            <person name="Fargo D.C."/>
            <person name="Farman M.L."/>
            <person name="Gathman A.C."/>
            <person name="Goldberg J."/>
            <person name="Guigo R."/>
            <person name="Hoegger P.J."/>
            <person name="Hooker J.B."/>
            <person name="Huggins A."/>
            <person name="James T.Y."/>
            <person name="Kamada T."/>
            <person name="Kilaru S."/>
            <person name="Kodira C."/>
            <person name="Kues U."/>
            <person name="Kupfer D."/>
            <person name="Kwan H.S."/>
            <person name="Lomsadze A."/>
            <person name="Li W."/>
            <person name="Lilly W.W."/>
            <person name="Ma L.J."/>
            <person name="Mackey A.J."/>
            <person name="Manning G."/>
            <person name="Martin F."/>
            <person name="Muraguchi H."/>
            <person name="Natvig D.O."/>
            <person name="Palmerini H."/>
            <person name="Ramesh M.A."/>
            <person name="Rehmeyer C.J."/>
            <person name="Roe B.A."/>
            <person name="Shenoy N."/>
            <person name="Stanke M."/>
            <person name="Ter-Hovhannisyan V."/>
            <person name="Tunlid A."/>
            <person name="Velagapudi R."/>
            <person name="Vision T.J."/>
            <person name="Zeng Q."/>
            <person name="Zolan M.E."/>
            <person name="Pukkila P.J."/>
        </authorList>
    </citation>
    <scope>NUCLEOTIDE SEQUENCE [LARGE SCALE GENOMIC DNA]</scope>
    <source>
        <strain evidence="4">Okayama-7 / 130 / ATCC MYA-4618 / FGSC 9003</strain>
    </source>
</reference>
<comment type="caution">
    <text evidence="3">The sequence shown here is derived from an EMBL/GenBank/DDBJ whole genome shotgun (WGS) entry which is preliminary data.</text>
</comment>
<keyword evidence="4" id="KW-1185">Reference proteome</keyword>
<feature type="compositionally biased region" description="Acidic residues" evidence="2">
    <location>
        <begin position="15"/>
        <end position="25"/>
    </location>
</feature>
<protein>
    <submittedName>
        <fullName evidence="3">Uncharacterized protein</fullName>
    </submittedName>
</protein>
<feature type="region of interest" description="Disordered" evidence="2">
    <location>
        <begin position="1"/>
        <end position="160"/>
    </location>
</feature>
<feature type="coiled-coil region" evidence="1">
    <location>
        <begin position="180"/>
        <end position="211"/>
    </location>
</feature>
<dbReference type="AlphaFoldDB" id="A8PHW7"/>
<evidence type="ECO:0000313" key="3">
    <source>
        <dbReference type="EMBL" id="EAU80347.2"/>
    </source>
</evidence>